<dbReference type="Proteomes" id="UP000324678">
    <property type="component" value="Chromosome"/>
</dbReference>
<keyword evidence="3" id="KW-1185">Reference proteome</keyword>
<dbReference type="KEGG" id="ail:FLP10_02130"/>
<reference evidence="2 3" key="1">
    <citation type="submission" date="2019-09" db="EMBL/GenBank/DDBJ databases">
        <title>Genome sequencing of strain KACC 19306.</title>
        <authorList>
            <person name="Heo J."/>
            <person name="Kim S.-J."/>
            <person name="Kim J.-S."/>
            <person name="Hong S.-B."/>
            <person name="Kwon S.-W."/>
        </authorList>
    </citation>
    <scope>NUCLEOTIDE SEQUENCE [LARGE SCALE GENOMIC DNA]</scope>
    <source>
        <strain evidence="2 3">KACC 19306</strain>
    </source>
</reference>
<feature type="domain" description="GmrSD restriction endonucleases C-terminal" evidence="1">
    <location>
        <begin position="75"/>
        <end position="200"/>
    </location>
</feature>
<accession>A0A5C1YL50</accession>
<dbReference type="PANTHER" id="PTHR24094:SF15">
    <property type="entry name" value="AMP-DEPENDENT SYNTHETASE_LIGASE DOMAIN-CONTAINING PROTEIN-RELATED"/>
    <property type="match status" value="1"/>
</dbReference>
<keyword evidence="2" id="KW-0540">Nuclease</keyword>
<dbReference type="AlphaFoldDB" id="A0A5C1YL50"/>
<dbReference type="GO" id="GO:0004519">
    <property type="term" value="F:endonuclease activity"/>
    <property type="evidence" value="ECO:0007669"/>
    <property type="project" value="UniProtKB-KW"/>
</dbReference>
<gene>
    <name evidence="2" type="ORF">FLP10_02130</name>
</gene>
<dbReference type="OrthoDB" id="5196645at2"/>
<evidence type="ECO:0000313" key="3">
    <source>
        <dbReference type="Proteomes" id="UP000324678"/>
    </source>
</evidence>
<dbReference type="EMBL" id="CP043505">
    <property type="protein sequence ID" value="QEO16020.1"/>
    <property type="molecule type" value="Genomic_DNA"/>
</dbReference>
<dbReference type="PANTHER" id="PTHR24094">
    <property type="entry name" value="SECRETED PROTEIN"/>
    <property type="match status" value="1"/>
</dbReference>
<keyword evidence="2" id="KW-0378">Hydrolase</keyword>
<sequence>MLLGAPITSADATSAIDELLVQAGLEGVFGDGSRGASGSEASDLLVAEADPAARATYERDRFGDAWADVDRNGCDTRNDILKRDLDGVVHRRGSSCVVSRGVLADPYTGTVIRFERGQRSDRVQIDHIVPLAYAWRHGASGWSDDERRAFANDPANLLAVDGRTNQAKRDQGPGEWMPPSDAAACDYVERFTQVVVGYRLTVDPVDARVIADVEAGCD</sequence>
<protein>
    <submittedName>
        <fullName evidence="2">HNH endonuclease</fullName>
    </submittedName>
</protein>
<proteinExistence type="predicted"/>
<dbReference type="InterPro" id="IPR011089">
    <property type="entry name" value="GmrSD_C"/>
</dbReference>
<evidence type="ECO:0000259" key="1">
    <source>
        <dbReference type="Pfam" id="PF07510"/>
    </source>
</evidence>
<keyword evidence="2" id="KW-0255">Endonuclease</keyword>
<evidence type="ECO:0000313" key="2">
    <source>
        <dbReference type="EMBL" id="QEO16020.1"/>
    </source>
</evidence>
<organism evidence="2 3">
    <name type="scientific">Agromyces intestinalis</name>
    <dbReference type="NCBI Taxonomy" id="2592652"/>
    <lineage>
        <taxon>Bacteria</taxon>
        <taxon>Bacillati</taxon>
        <taxon>Actinomycetota</taxon>
        <taxon>Actinomycetes</taxon>
        <taxon>Micrococcales</taxon>
        <taxon>Microbacteriaceae</taxon>
        <taxon>Agromyces</taxon>
    </lineage>
</organism>
<dbReference type="Pfam" id="PF07510">
    <property type="entry name" value="GmrSD_C"/>
    <property type="match status" value="1"/>
</dbReference>
<name>A0A5C1YL50_9MICO</name>